<dbReference type="EMBL" id="JH431845">
    <property type="status" value="NOT_ANNOTATED_CDS"/>
    <property type="molecule type" value="Genomic_DNA"/>
</dbReference>
<dbReference type="Proteomes" id="UP000014500">
    <property type="component" value="Unassembled WGS sequence"/>
</dbReference>
<reference evidence="2" key="1">
    <citation type="submission" date="2011-05" db="EMBL/GenBank/DDBJ databases">
        <authorList>
            <person name="Richards S.R."/>
            <person name="Qu J."/>
            <person name="Jiang H."/>
            <person name="Jhangiani S.N."/>
            <person name="Agravi P."/>
            <person name="Goodspeed R."/>
            <person name="Gross S."/>
            <person name="Mandapat C."/>
            <person name="Jackson L."/>
            <person name="Mathew T."/>
            <person name="Pu L."/>
            <person name="Thornton R."/>
            <person name="Saada N."/>
            <person name="Wilczek-Boney K.B."/>
            <person name="Lee S."/>
            <person name="Kovar C."/>
            <person name="Wu Y."/>
            <person name="Scherer S.E."/>
            <person name="Worley K.C."/>
            <person name="Muzny D.M."/>
            <person name="Gibbs R."/>
        </authorList>
    </citation>
    <scope>NUCLEOTIDE SEQUENCE</scope>
    <source>
        <strain evidence="2">Brora</strain>
    </source>
</reference>
<reference evidence="1" key="2">
    <citation type="submission" date="2015-02" db="UniProtKB">
        <authorList>
            <consortium name="EnsemblMetazoa"/>
        </authorList>
    </citation>
    <scope>IDENTIFICATION</scope>
</reference>
<protein>
    <submittedName>
        <fullName evidence="1">Uncharacterized protein</fullName>
    </submittedName>
</protein>
<evidence type="ECO:0000313" key="2">
    <source>
        <dbReference type="Proteomes" id="UP000014500"/>
    </source>
</evidence>
<name>T1J4I8_STRMM</name>
<organism evidence="1 2">
    <name type="scientific">Strigamia maritima</name>
    <name type="common">European centipede</name>
    <name type="synonym">Geophilus maritimus</name>
    <dbReference type="NCBI Taxonomy" id="126957"/>
    <lineage>
        <taxon>Eukaryota</taxon>
        <taxon>Metazoa</taxon>
        <taxon>Ecdysozoa</taxon>
        <taxon>Arthropoda</taxon>
        <taxon>Myriapoda</taxon>
        <taxon>Chilopoda</taxon>
        <taxon>Pleurostigmophora</taxon>
        <taxon>Geophilomorpha</taxon>
        <taxon>Linotaeniidae</taxon>
        <taxon>Strigamia</taxon>
    </lineage>
</organism>
<dbReference type="AlphaFoldDB" id="T1J4I8"/>
<keyword evidence="2" id="KW-1185">Reference proteome</keyword>
<dbReference type="EnsemblMetazoa" id="SMAR008524-RA">
    <property type="protein sequence ID" value="SMAR008524-PA"/>
    <property type="gene ID" value="SMAR008524"/>
</dbReference>
<accession>T1J4I8</accession>
<dbReference type="HOGENOM" id="CLU_3034906_0_0_1"/>
<evidence type="ECO:0000313" key="1">
    <source>
        <dbReference type="EnsemblMetazoa" id="SMAR008524-PA"/>
    </source>
</evidence>
<sequence length="55" mass="6486">MTIAQLIRYGYGRERNLFKRHRVITVAPSTNIILNVIDIRPIKIQVKYISLNLVY</sequence>
<proteinExistence type="predicted"/>